<name>A0A1H4GG24_9GAMM</name>
<dbReference type="InterPro" id="IPR023485">
    <property type="entry name" value="Ptyr_pPase"/>
</dbReference>
<dbReference type="SUPFAM" id="SSF52788">
    <property type="entry name" value="Phosphotyrosine protein phosphatases I"/>
    <property type="match status" value="1"/>
</dbReference>
<evidence type="ECO:0000313" key="2">
    <source>
        <dbReference type="EMBL" id="SEB08221.1"/>
    </source>
</evidence>
<keyword evidence="3" id="KW-1185">Reference proteome</keyword>
<evidence type="ECO:0000259" key="1">
    <source>
        <dbReference type="SMART" id="SM00226"/>
    </source>
</evidence>
<organism evidence="2 3">
    <name type="scientific">Marinobacterium iners DSM 11526</name>
    <dbReference type="NCBI Taxonomy" id="1122198"/>
    <lineage>
        <taxon>Bacteria</taxon>
        <taxon>Pseudomonadati</taxon>
        <taxon>Pseudomonadota</taxon>
        <taxon>Gammaproteobacteria</taxon>
        <taxon>Oceanospirillales</taxon>
        <taxon>Oceanospirillaceae</taxon>
        <taxon>Marinobacterium</taxon>
    </lineage>
</organism>
<protein>
    <recommendedName>
        <fullName evidence="1">Phosphotyrosine protein phosphatase I domain-containing protein</fullName>
    </recommendedName>
</protein>
<gene>
    <name evidence="2" type="ORF">SAMN02745729_1169</name>
</gene>
<reference evidence="3" key="1">
    <citation type="submission" date="2016-10" db="EMBL/GenBank/DDBJ databases">
        <authorList>
            <person name="Varghese N."/>
            <person name="Submissions S."/>
        </authorList>
    </citation>
    <scope>NUCLEOTIDE SEQUENCE [LARGE SCALE GENOMIC DNA]</scope>
    <source>
        <strain evidence="3">DSM 11526</strain>
    </source>
</reference>
<dbReference type="PIRSF" id="PIRSF029416">
    <property type="entry name" value="UCP029416_PTP"/>
    <property type="match status" value="1"/>
</dbReference>
<proteinExistence type="predicted"/>
<dbReference type="AlphaFoldDB" id="A0A1H4GG24"/>
<dbReference type="InterPro" id="IPR036196">
    <property type="entry name" value="Ptyr_pPase_sf"/>
</dbReference>
<dbReference type="STRING" id="1122198.SAMN02745729_1169"/>
<dbReference type="SMART" id="SM00226">
    <property type="entry name" value="LMWPc"/>
    <property type="match status" value="1"/>
</dbReference>
<dbReference type="EMBL" id="FNRJ01000016">
    <property type="protein sequence ID" value="SEB08221.1"/>
    <property type="molecule type" value="Genomic_DNA"/>
</dbReference>
<dbReference type="OrthoDB" id="7210484at2"/>
<dbReference type="InterPro" id="IPR016919">
    <property type="entry name" value="UCP029416_PTP"/>
</dbReference>
<sequence length="108" mass="12273">MNLLFVCSENRLRSPTGEEVFSQYEGINAIGAGTNADAETVVSGDLVEWADVIFVMEKTHRNKVSKKFKELLHGKKLVCLDIPDNYDRMDPELIRLLQNRVAKHVSLR</sequence>
<dbReference type="Proteomes" id="UP000242469">
    <property type="component" value="Unassembled WGS sequence"/>
</dbReference>
<accession>A0A1H4GG24</accession>
<feature type="domain" description="Phosphotyrosine protein phosphatase I" evidence="1">
    <location>
        <begin position="1"/>
        <end position="107"/>
    </location>
</feature>
<evidence type="ECO:0000313" key="3">
    <source>
        <dbReference type="Proteomes" id="UP000242469"/>
    </source>
</evidence>